<protein>
    <submittedName>
        <fullName evidence="1">Minor tail protein</fullName>
    </submittedName>
</protein>
<dbReference type="RefSeq" id="YP_010649130.1">
    <property type="nucleotide sequence ID" value="NC_070764.1"/>
</dbReference>
<name>A0A514U122_9CAUD</name>
<dbReference type="Proteomes" id="UP000319596">
    <property type="component" value="Segment"/>
</dbReference>
<sequence>MPVLGPSAGHQVRMQLIRRDRTPNSPTYGQNLKTIEVYGDATADGVCLMKGFSGLMHAPRSHVKDSWAYQEGVTLSDFPRVDERIVDLKLATKGKSPQDWENVESNLWDVLGFKEDAVLRVTFNGKSRELNVRLERKPDDAMDYFPGETKYMIWNITLIACDPWWYSNTLSSSWTRGATVADGSGWYNGAVNIINPADQDCWLEWSNREITVAEQWKLPDANAKYPTGHVNAGQQVMHTLPNLGVGKSFLVQTHPLRETLMVMDNSLEWAKMRAEDFVSPLAAKTNNPITVPVALKGGTTNSKVTVFMVQRHDRPWGD</sequence>
<gene>
    <name evidence="1" type="primary">86</name>
    <name evidence="1" type="ORF">SEA_PHENDRIX_86</name>
</gene>
<dbReference type="KEGG" id="vg:77924648"/>
<evidence type="ECO:0000313" key="1">
    <source>
        <dbReference type="EMBL" id="QDK02634.1"/>
    </source>
</evidence>
<dbReference type="GeneID" id="77924648"/>
<reference evidence="1 2" key="1">
    <citation type="submission" date="2019-06" db="EMBL/GenBank/DDBJ databases">
        <authorList>
            <person name="Burns M.A."/>
            <person name="Hill G.C."/>
            <person name="Wesley B.E."/>
            <person name="Womack T.V."/>
            <person name="Krukonis G.P."/>
            <person name="Delesalle V.A."/>
            <person name="Garlena R.A."/>
            <person name="Russell D.A."/>
            <person name="Pope W.H."/>
            <person name="Jacobs-Sera D."/>
            <person name="Hatfull G.F."/>
        </authorList>
    </citation>
    <scope>NUCLEOTIDE SEQUENCE [LARGE SCALE GENOMIC DNA]</scope>
</reference>
<proteinExistence type="predicted"/>
<organism evidence="1 2">
    <name type="scientific">Gordonia phage Phendrix</name>
    <dbReference type="NCBI Taxonomy" id="2593335"/>
    <lineage>
        <taxon>Viruses</taxon>
        <taxon>Duplodnaviria</taxon>
        <taxon>Heunggongvirae</taxon>
        <taxon>Uroviricota</taxon>
        <taxon>Caudoviricetes</taxon>
        <taxon>Godonkavirus</taxon>
        <taxon>Godonkavirus phendrix</taxon>
    </lineage>
</organism>
<dbReference type="EMBL" id="MN096369">
    <property type="protein sequence ID" value="QDK02634.1"/>
    <property type="molecule type" value="Genomic_DNA"/>
</dbReference>
<accession>A0A514U122</accession>
<keyword evidence="2" id="KW-1185">Reference proteome</keyword>
<evidence type="ECO:0000313" key="2">
    <source>
        <dbReference type="Proteomes" id="UP000319596"/>
    </source>
</evidence>